<protein>
    <submittedName>
        <fullName evidence="11">Uncharacterized protein</fullName>
    </submittedName>
</protein>
<dbReference type="InterPro" id="IPR038591">
    <property type="entry name" value="NolW-like_sf"/>
</dbReference>
<dbReference type="OrthoDB" id="9775455at2"/>
<evidence type="ECO:0000256" key="7">
    <source>
        <dbReference type="RuleBase" id="RU004004"/>
    </source>
</evidence>
<dbReference type="AlphaFoldDB" id="A0A401FQC8"/>
<comment type="caution">
    <text evidence="11">The sequence shown here is derived from an EMBL/GenBank/DDBJ whole genome shotgun (WGS) entry which is preliminary data.</text>
</comment>
<dbReference type="GO" id="GO:0009306">
    <property type="term" value="P:protein secretion"/>
    <property type="evidence" value="ECO:0007669"/>
    <property type="project" value="InterPro"/>
</dbReference>
<evidence type="ECO:0000256" key="8">
    <source>
        <dbReference type="SAM" id="MobiDB-lite"/>
    </source>
</evidence>
<evidence type="ECO:0000259" key="9">
    <source>
        <dbReference type="Pfam" id="PF00263"/>
    </source>
</evidence>
<feature type="domain" description="NolW-like" evidence="10">
    <location>
        <begin position="194"/>
        <end position="257"/>
    </location>
</feature>
<comment type="subcellular location">
    <subcellularLocation>
        <location evidence="7">Cell outer membrane</location>
    </subcellularLocation>
    <subcellularLocation>
        <location evidence="1">Membrane</location>
    </subcellularLocation>
</comment>
<evidence type="ECO:0000256" key="1">
    <source>
        <dbReference type="ARBA" id="ARBA00004370"/>
    </source>
</evidence>
<comment type="similarity">
    <text evidence="6">Belongs to the bacterial secretin family.</text>
</comment>
<dbReference type="InterPro" id="IPR001775">
    <property type="entry name" value="GspD/PilQ"/>
</dbReference>
<sequence>MIRSPHPEKIRIGCFLGLLFIFLVNGCIPKPSPDAPRADDSAWNASVASPPAKETGPEPDGSVRDMISPDQPEIVLEQAAPTARSSGLPTQKIYMEMKEVDLAVLLRTLARIADQNIMISQHVRGKATINIRNEAWDKVFLNLLSTYGLTHFRDGRIIRVMTLEDMKKDFSILEMIQKKKAKREEIDSLLPRVTRVINVEFSEAENLKKIFDEILKNDQGEKRGVVMVDPYTNALVVQASQKDINQLTALARELDRPTYQVRIEARVVEANGDTARELGVEWGGLYKGQSRNYWITPGVNSSDTEDSGDLFSEDGELSPDPGFFQELPAVLTEVAKGNGLSIGFIAAKAGQHALSVQLSAYESQGKLKILSSPSISTLDNQKAVIESGREIPYQTVEDDDVSIEFKKAVLKLEVIPHVINGNVLKLKLSVFKDELDFNVSVANGNPAILTKNAETSVLLYDGQTTVIGGLRKESVSDTNIGVPLLKDIPLLGHLFRRDSKSSESEEVLIFITPHILRDGILQHP</sequence>
<name>A0A401FQC8_9BACT</name>
<evidence type="ECO:0000256" key="3">
    <source>
        <dbReference type="ARBA" id="ARBA00022729"/>
    </source>
</evidence>
<keyword evidence="3" id="KW-0732">Signal</keyword>
<dbReference type="Gene3D" id="3.55.50.30">
    <property type="match status" value="1"/>
</dbReference>
<reference evidence="12" key="1">
    <citation type="submission" date="2017-11" db="EMBL/GenBank/DDBJ databases">
        <authorList>
            <person name="Watanabe M."/>
            <person name="Kojima H."/>
        </authorList>
    </citation>
    <scope>NUCLEOTIDE SEQUENCE [LARGE SCALE GENOMIC DNA]</scope>
    <source>
        <strain evidence="12">Tokyo 01</strain>
    </source>
</reference>
<feature type="region of interest" description="Disordered" evidence="8">
    <location>
        <begin position="33"/>
        <end position="67"/>
    </location>
</feature>
<keyword evidence="12" id="KW-1185">Reference proteome</keyword>
<gene>
    <name evidence="11" type="ORF">DENIS_0058</name>
</gene>
<evidence type="ECO:0000313" key="11">
    <source>
        <dbReference type="EMBL" id="GBC59122.1"/>
    </source>
</evidence>
<dbReference type="GO" id="GO:0009279">
    <property type="term" value="C:cell outer membrane"/>
    <property type="evidence" value="ECO:0007669"/>
    <property type="project" value="UniProtKB-SubCell"/>
</dbReference>
<reference evidence="12" key="2">
    <citation type="submission" date="2019-01" db="EMBL/GenBank/DDBJ databases">
        <title>Genome sequence of Desulfonema ishimotonii strain Tokyo 01.</title>
        <authorList>
            <person name="Fukui M."/>
        </authorList>
    </citation>
    <scope>NUCLEOTIDE SEQUENCE [LARGE SCALE GENOMIC DNA]</scope>
    <source>
        <strain evidence="12">Tokyo 01</strain>
    </source>
</reference>
<dbReference type="PRINTS" id="PR00811">
    <property type="entry name" value="BCTERIALGSPD"/>
</dbReference>
<evidence type="ECO:0000256" key="2">
    <source>
        <dbReference type="ARBA" id="ARBA00022448"/>
    </source>
</evidence>
<keyword evidence="4" id="KW-0472">Membrane</keyword>
<dbReference type="Gene3D" id="3.30.1370.120">
    <property type="match status" value="1"/>
</dbReference>
<dbReference type="InterPro" id="IPR004846">
    <property type="entry name" value="T2SS/T3SS_dom"/>
</dbReference>
<dbReference type="NCBIfam" id="TIGR02515">
    <property type="entry name" value="IV_pilus_PilQ"/>
    <property type="match status" value="1"/>
</dbReference>
<dbReference type="InterPro" id="IPR013355">
    <property type="entry name" value="Pilus_4_PilQ"/>
</dbReference>
<dbReference type="Proteomes" id="UP000288096">
    <property type="component" value="Unassembled WGS sequence"/>
</dbReference>
<evidence type="ECO:0000259" key="10">
    <source>
        <dbReference type="Pfam" id="PF03958"/>
    </source>
</evidence>
<dbReference type="Pfam" id="PF00263">
    <property type="entry name" value="Secretin"/>
    <property type="match status" value="1"/>
</dbReference>
<dbReference type="InterPro" id="IPR005644">
    <property type="entry name" value="NolW-like"/>
</dbReference>
<feature type="domain" description="Type II/III secretion system secretin-like" evidence="9">
    <location>
        <begin position="360"/>
        <end position="517"/>
    </location>
</feature>
<keyword evidence="5" id="KW-0998">Cell outer membrane</keyword>
<dbReference type="PANTHER" id="PTHR30604">
    <property type="entry name" value="PROTEIN TRANSPORT PROTEIN HOFQ"/>
    <property type="match status" value="1"/>
</dbReference>
<dbReference type="Pfam" id="PF03958">
    <property type="entry name" value="Secretin_N"/>
    <property type="match status" value="1"/>
</dbReference>
<dbReference type="RefSeq" id="WP_124326661.1">
    <property type="nucleotide sequence ID" value="NZ_BEXT01000001.1"/>
</dbReference>
<dbReference type="EMBL" id="BEXT01000001">
    <property type="protein sequence ID" value="GBC59122.1"/>
    <property type="molecule type" value="Genomic_DNA"/>
</dbReference>
<proteinExistence type="inferred from homology"/>
<evidence type="ECO:0000256" key="4">
    <source>
        <dbReference type="ARBA" id="ARBA00023136"/>
    </source>
</evidence>
<accession>A0A401FQC8</accession>
<dbReference type="InterPro" id="IPR051808">
    <property type="entry name" value="Type_IV_pilus_biogenesis"/>
</dbReference>
<evidence type="ECO:0000256" key="5">
    <source>
        <dbReference type="ARBA" id="ARBA00023237"/>
    </source>
</evidence>
<organism evidence="11 12">
    <name type="scientific">Desulfonema ishimotonii</name>
    <dbReference type="NCBI Taxonomy" id="45657"/>
    <lineage>
        <taxon>Bacteria</taxon>
        <taxon>Pseudomonadati</taxon>
        <taxon>Thermodesulfobacteriota</taxon>
        <taxon>Desulfobacteria</taxon>
        <taxon>Desulfobacterales</taxon>
        <taxon>Desulfococcaceae</taxon>
        <taxon>Desulfonema</taxon>
    </lineage>
</organism>
<keyword evidence="2 7" id="KW-0813">Transport</keyword>
<evidence type="ECO:0000256" key="6">
    <source>
        <dbReference type="RuleBase" id="RU004003"/>
    </source>
</evidence>
<evidence type="ECO:0000313" key="12">
    <source>
        <dbReference type="Proteomes" id="UP000288096"/>
    </source>
</evidence>
<dbReference type="PANTHER" id="PTHR30604:SF1">
    <property type="entry name" value="DNA UTILIZATION PROTEIN HOFQ"/>
    <property type="match status" value="1"/>
</dbReference>